<reference evidence="15" key="1">
    <citation type="submission" date="2017-02" db="UniProtKB">
        <authorList>
            <consortium name="WormBaseParasite"/>
        </authorList>
    </citation>
    <scope>IDENTIFICATION</scope>
</reference>
<dbReference type="Pfam" id="PF01187">
    <property type="entry name" value="MIF"/>
    <property type="match status" value="1"/>
</dbReference>
<comment type="similarity">
    <text evidence="2">Belongs to the MIF family.</text>
</comment>
<keyword evidence="14" id="KW-1185">Reference proteome</keyword>
<proteinExistence type="inferred from homology"/>
<dbReference type="WBParaSite" id="EVEC_0001258901-mRNA-1">
    <property type="protein sequence ID" value="EVEC_0001258901-mRNA-1"/>
    <property type="gene ID" value="EVEC_0001258901"/>
</dbReference>
<evidence type="ECO:0000256" key="9">
    <source>
        <dbReference type="ARBA" id="ARBA00039086"/>
    </source>
</evidence>
<keyword evidence="3" id="KW-0202">Cytokine</keyword>
<dbReference type="InterPro" id="IPR001398">
    <property type="entry name" value="Macrophage_inhib_fac"/>
</dbReference>
<keyword evidence="4" id="KW-0964">Secreted</keyword>
<evidence type="ECO:0000256" key="7">
    <source>
        <dbReference type="ARBA" id="ARBA00036823"/>
    </source>
</evidence>
<evidence type="ECO:0000313" key="15">
    <source>
        <dbReference type="WBParaSite" id="EVEC_0001258901-mRNA-1"/>
    </source>
</evidence>
<evidence type="ECO:0000256" key="4">
    <source>
        <dbReference type="ARBA" id="ARBA00022525"/>
    </source>
</evidence>
<evidence type="ECO:0000256" key="11">
    <source>
        <dbReference type="ARBA" id="ARBA00041912"/>
    </source>
</evidence>
<sequence length="115" mass="12198">MPVFTINTNIPADKIPADFCQKTSKLVASALGKPESYVCVCVKAGLPMTFGGSSEPCASCEIRSIGAVGRDYNRSHASKLYPHLSQTLGLAGNRVYIEFIDVSASTMAFNGSTFA</sequence>
<protein>
    <recommendedName>
        <fullName evidence="12">L-dopachrome isomerase</fullName>
        <ecNumber evidence="9">5.3.2.1</ecNumber>
        <ecNumber evidence="8">5.3.3.12</ecNumber>
    </recommendedName>
    <alternativeName>
        <fullName evidence="10">L-dopachrome tautomerase</fullName>
    </alternativeName>
    <alternativeName>
        <fullName evidence="11">Phenylpyruvate tautomerase</fullName>
    </alternativeName>
</protein>
<dbReference type="AlphaFoldDB" id="A0A0N4VNM1"/>
<evidence type="ECO:0000256" key="10">
    <source>
        <dbReference type="ARBA" id="ARBA00041631"/>
    </source>
</evidence>
<dbReference type="InterPro" id="IPR019829">
    <property type="entry name" value="Macrophage_inhib_fac_CS"/>
</dbReference>
<keyword evidence="5" id="KW-0413">Isomerase</keyword>
<accession>A0A0N4VNM1</accession>
<evidence type="ECO:0000256" key="12">
    <source>
        <dbReference type="ARBA" id="ARBA00042730"/>
    </source>
</evidence>
<evidence type="ECO:0000313" key="13">
    <source>
        <dbReference type="EMBL" id="VDD97016.1"/>
    </source>
</evidence>
<dbReference type="PROSITE" id="PS01158">
    <property type="entry name" value="MIF"/>
    <property type="match status" value="1"/>
</dbReference>
<comment type="catalytic activity">
    <reaction evidence="6">
        <text>3-phenylpyruvate = enol-phenylpyruvate</text>
        <dbReference type="Rhea" id="RHEA:17097"/>
        <dbReference type="ChEBI" id="CHEBI:16815"/>
        <dbReference type="ChEBI" id="CHEBI:18005"/>
        <dbReference type="EC" id="5.3.2.1"/>
    </reaction>
</comment>
<dbReference type="PANTHER" id="PTHR11954:SF6">
    <property type="entry name" value="MACROPHAGE MIGRATION INHIBITORY FACTOR"/>
    <property type="match status" value="1"/>
</dbReference>
<dbReference type="EC" id="5.3.2.1" evidence="9"/>
<evidence type="ECO:0000256" key="6">
    <source>
        <dbReference type="ARBA" id="ARBA00036735"/>
    </source>
</evidence>
<dbReference type="STRING" id="51028.A0A0N4VNM1"/>
<name>A0A0N4VNM1_ENTVE</name>
<dbReference type="GO" id="GO:0050178">
    <property type="term" value="F:phenylpyruvate tautomerase activity"/>
    <property type="evidence" value="ECO:0007669"/>
    <property type="project" value="UniProtKB-EC"/>
</dbReference>
<dbReference type="GO" id="GO:0005125">
    <property type="term" value="F:cytokine activity"/>
    <property type="evidence" value="ECO:0007669"/>
    <property type="project" value="UniProtKB-KW"/>
</dbReference>
<organism evidence="15">
    <name type="scientific">Enterobius vermicularis</name>
    <name type="common">Human pinworm</name>
    <dbReference type="NCBI Taxonomy" id="51028"/>
    <lineage>
        <taxon>Eukaryota</taxon>
        <taxon>Metazoa</taxon>
        <taxon>Ecdysozoa</taxon>
        <taxon>Nematoda</taxon>
        <taxon>Chromadorea</taxon>
        <taxon>Rhabditida</taxon>
        <taxon>Spirurina</taxon>
        <taxon>Oxyuridomorpha</taxon>
        <taxon>Oxyuroidea</taxon>
        <taxon>Oxyuridae</taxon>
        <taxon>Enterobius</taxon>
    </lineage>
</organism>
<gene>
    <name evidence="13" type="ORF">EVEC_LOCUS11767</name>
</gene>
<dbReference type="PANTHER" id="PTHR11954">
    <property type="entry name" value="D-DOPACHROME DECARBOXYLASE"/>
    <property type="match status" value="1"/>
</dbReference>
<dbReference type="SUPFAM" id="SSF55331">
    <property type="entry name" value="Tautomerase/MIF"/>
    <property type="match status" value="1"/>
</dbReference>
<dbReference type="Proteomes" id="UP000274131">
    <property type="component" value="Unassembled WGS sequence"/>
</dbReference>
<evidence type="ECO:0000256" key="5">
    <source>
        <dbReference type="ARBA" id="ARBA00023235"/>
    </source>
</evidence>
<dbReference type="InterPro" id="IPR014347">
    <property type="entry name" value="Tautomerase/MIF_sf"/>
</dbReference>
<dbReference type="OrthoDB" id="255819at2759"/>
<dbReference type="EC" id="5.3.3.12" evidence="8"/>
<dbReference type="EMBL" id="UXUI01012654">
    <property type="protein sequence ID" value="VDD97016.1"/>
    <property type="molecule type" value="Genomic_DNA"/>
</dbReference>
<comment type="subcellular location">
    <subcellularLocation>
        <location evidence="1">Secreted</location>
    </subcellularLocation>
</comment>
<evidence type="ECO:0000256" key="3">
    <source>
        <dbReference type="ARBA" id="ARBA00022514"/>
    </source>
</evidence>
<evidence type="ECO:0000313" key="14">
    <source>
        <dbReference type="Proteomes" id="UP000274131"/>
    </source>
</evidence>
<dbReference type="GO" id="GO:0005615">
    <property type="term" value="C:extracellular space"/>
    <property type="evidence" value="ECO:0007669"/>
    <property type="project" value="UniProtKB-KW"/>
</dbReference>
<evidence type="ECO:0000256" key="8">
    <source>
        <dbReference type="ARBA" id="ARBA00038932"/>
    </source>
</evidence>
<comment type="catalytic activity">
    <reaction evidence="7">
        <text>L-dopachrome = 5,6-dihydroxyindole-2-carboxylate</text>
        <dbReference type="Rhea" id="RHEA:13041"/>
        <dbReference type="ChEBI" id="CHEBI:16875"/>
        <dbReference type="ChEBI" id="CHEBI:57509"/>
        <dbReference type="EC" id="5.3.3.12"/>
    </reaction>
</comment>
<evidence type="ECO:0000256" key="2">
    <source>
        <dbReference type="ARBA" id="ARBA00005851"/>
    </source>
</evidence>
<evidence type="ECO:0000256" key="1">
    <source>
        <dbReference type="ARBA" id="ARBA00004613"/>
    </source>
</evidence>
<dbReference type="Gene3D" id="3.30.429.10">
    <property type="entry name" value="Macrophage Migration Inhibitory Factor"/>
    <property type="match status" value="1"/>
</dbReference>
<reference evidence="13 14" key="2">
    <citation type="submission" date="2018-10" db="EMBL/GenBank/DDBJ databases">
        <authorList>
            <consortium name="Pathogen Informatics"/>
        </authorList>
    </citation>
    <scope>NUCLEOTIDE SEQUENCE [LARGE SCALE GENOMIC DNA]</scope>
</reference>
<dbReference type="GO" id="GO:0004167">
    <property type="term" value="F:dopachrome isomerase activity"/>
    <property type="evidence" value="ECO:0007669"/>
    <property type="project" value="UniProtKB-EC"/>
</dbReference>